<evidence type="ECO:0000256" key="2">
    <source>
        <dbReference type="ARBA" id="ARBA00023015"/>
    </source>
</evidence>
<feature type="compositionally biased region" description="Basic and acidic residues" evidence="6">
    <location>
        <begin position="93"/>
        <end position="111"/>
    </location>
</feature>
<feature type="region of interest" description="Disordered" evidence="6">
    <location>
        <begin position="19"/>
        <end position="40"/>
    </location>
</feature>
<dbReference type="SUPFAM" id="SSF57701">
    <property type="entry name" value="Zn2/Cys6 DNA-binding domain"/>
    <property type="match status" value="1"/>
</dbReference>
<organism evidence="8 9">
    <name type="scientific">Fonsecaea pedrosoi CBS 271.37</name>
    <dbReference type="NCBI Taxonomy" id="1442368"/>
    <lineage>
        <taxon>Eukaryota</taxon>
        <taxon>Fungi</taxon>
        <taxon>Dikarya</taxon>
        <taxon>Ascomycota</taxon>
        <taxon>Pezizomycotina</taxon>
        <taxon>Eurotiomycetes</taxon>
        <taxon>Chaetothyriomycetidae</taxon>
        <taxon>Chaetothyriales</taxon>
        <taxon>Herpotrichiellaceae</taxon>
        <taxon>Fonsecaea</taxon>
    </lineage>
</organism>
<dbReference type="InterPro" id="IPR007219">
    <property type="entry name" value="XnlR_reg_dom"/>
</dbReference>
<dbReference type="VEuPathDB" id="FungiDB:Z517_02853"/>
<evidence type="ECO:0000313" key="8">
    <source>
        <dbReference type="EMBL" id="KIW83607.1"/>
    </source>
</evidence>
<dbReference type="Proteomes" id="UP000053029">
    <property type="component" value="Unassembled WGS sequence"/>
</dbReference>
<feature type="region of interest" description="Disordered" evidence="6">
    <location>
        <begin position="142"/>
        <end position="169"/>
    </location>
</feature>
<keyword evidence="4" id="KW-0804">Transcription</keyword>
<evidence type="ECO:0000256" key="4">
    <source>
        <dbReference type="ARBA" id="ARBA00023163"/>
    </source>
</evidence>
<keyword evidence="3" id="KW-0238">DNA-binding</keyword>
<dbReference type="STRING" id="1442368.A0A0D2FAD8"/>
<dbReference type="GO" id="GO:0008270">
    <property type="term" value="F:zinc ion binding"/>
    <property type="evidence" value="ECO:0007669"/>
    <property type="project" value="InterPro"/>
</dbReference>
<reference evidence="8 9" key="1">
    <citation type="submission" date="2015-01" db="EMBL/GenBank/DDBJ databases">
        <title>The Genome Sequence of Fonsecaea pedrosoi CBS 271.37.</title>
        <authorList>
            <consortium name="The Broad Institute Genomics Platform"/>
            <person name="Cuomo C."/>
            <person name="de Hoog S."/>
            <person name="Gorbushina A."/>
            <person name="Stielow B."/>
            <person name="Teixiera M."/>
            <person name="Abouelleil A."/>
            <person name="Chapman S.B."/>
            <person name="Priest M."/>
            <person name="Young S.K."/>
            <person name="Wortman J."/>
            <person name="Nusbaum C."/>
            <person name="Birren B."/>
        </authorList>
    </citation>
    <scope>NUCLEOTIDE SEQUENCE [LARGE SCALE GENOMIC DNA]</scope>
    <source>
        <strain evidence="8 9">CBS 271.37</strain>
    </source>
</reference>
<dbReference type="EMBL" id="KN846970">
    <property type="protein sequence ID" value="KIW83607.1"/>
    <property type="molecule type" value="Genomic_DNA"/>
</dbReference>
<dbReference type="HOGENOM" id="CLU_006329_1_4_1"/>
<gene>
    <name evidence="8" type="ORF">Z517_02853</name>
</gene>
<dbReference type="GO" id="GO:0003677">
    <property type="term" value="F:DNA binding"/>
    <property type="evidence" value="ECO:0007669"/>
    <property type="project" value="UniProtKB-KW"/>
</dbReference>
<dbReference type="CDD" id="cd12148">
    <property type="entry name" value="fungal_TF_MHR"/>
    <property type="match status" value="1"/>
</dbReference>
<dbReference type="InterPro" id="IPR001138">
    <property type="entry name" value="Zn2Cys6_DnaBD"/>
</dbReference>
<feature type="compositionally biased region" description="Low complexity" evidence="6">
    <location>
        <begin position="543"/>
        <end position="587"/>
    </location>
</feature>
<dbReference type="CDD" id="cd00067">
    <property type="entry name" value="GAL4"/>
    <property type="match status" value="1"/>
</dbReference>
<dbReference type="PANTHER" id="PTHR47425:SF2">
    <property type="entry name" value="FARB-RELATED"/>
    <property type="match status" value="1"/>
</dbReference>
<sequence length="691" mass="75267">MSADNLLDFFKFAETSSVPQPVPCAEDTPKPRQPRNKTAKRASKACRSCRARKVRCDFVYTGAPCTNCKLDRVDCIIPDRIGNKAGNGFTKPKPLEAAEPNGEHNNGRGDIDGLTGQPRNARSRLYQYACGLAAGVIVAGTTEQEPRQPPTSDWYKSPSQSSRPSRPSLGESIVDLAAVPGFIKPPLNCISATDLAYLTSQGALQIPSTQLREELLNAFIEHVYPFLPLVNVHELASTVASGDASTGQLSLTLFQALMLAGTAFVDGEYLLSAGYSSRSEATKEFVEKVRLLCKYDFDSDKIVTIQSLLLMAYCTSGAMYKDNWRWIDMAISTAYSINLHYDPMTIDTGPGSDSAASKRLRKRLWWCVFMLAQQVTLSVHIPCKAPNDGATVPVLSEDDFEIAMLPPTVRWPGDEHSLLRDTNKQRLLAVMCVNMCKLSACFENILGLQYQTSNHGWDADDPNKRSYLIPRGEDVDQHKMKWQEDELEAMLTQLPHEAQNPARSAVDDAVDVHISLFHMFFCTVLSILYAPQMFPRNPGGAGASSSSSSDSSSSSTTTTNTSSSSSTSTSTNPTTTTPLAPGPTSSPGEKILNFRTISAQAACAITTVAQRLVVHGLIPLLPSTSVSYIVVAGFTHVSGLQSPSYEVRAPCLHQLRQCLKLLESLRENNAGAQSAISFLEAATRRLGMFAQ</sequence>
<dbReference type="OrthoDB" id="10300925at2759"/>
<dbReference type="RefSeq" id="XP_013287415.1">
    <property type="nucleotide sequence ID" value="XM_013431961.1"/>
</dbReference>
<evidence type="ECO:0000256" key="6">
    <source>
        <dbReference type="SAM" id="MobiDB-lite"/>
    </source>
</evidence>
<evidence type="ECO:0000256" key="3">
    <source>
        <dbReference type="ARBA" id="ARBA00023125"/>
    </source>
</evidence>
<dbReference type="GO" id="GO:0006351">
    <property type="term" value="P:DNA-templated transcription"/>
    <property type="evidence" value="ECO:0007669"/>
    <property type="project" value="InterPro"/>
</dbReference>
<dbReference type="GO" id="GO:0000981">
    <property type="term" value="F:DNA-binding transcription factor activity, RNA polymerase II-specific"/>
    <property type="evidence" value="ECO:0007669"/>
    <property type="project" value="InterPro"/>
</dbReference>
<feature type="region of interest" description="Disordered" evidence="6">
    <location>
        <begin position="538"/>
        <end position="587"/>
    </location>
</feature>
<dbReference type="PROSITE" id="PS00463">
    <property type="entry name" value="ZN2_CY6_FUNGAL_1"/>
    <property type="match status" value="1"/>
</dbReference>
<keyword evidence="1" id="KW-0479">Metal-binding</keyword>
<dbReference type="Gene3D" id="4.10.240.10">
    <property type="entry name" value="Zn(2)-C6 fungal-type DNA-binding domain"/>
    <property type="match status" value="1"/>
</dbReference>
<evidence type="ECO:0000313" key="9">
    <source>
        <dbReference type="Proteomes" id="UP000053029"/>
    </source>
</evidence>
<evidence type="ECO:0000259" key="7">
    <source>
        <dbReference type="PROSITE" id="PS50048"/>
    </source>
</evidence>
<feature type="domain" description="Zn(2)-C6 fungal-type" evidence="7">
    <location>
        <begin position="45"/>
        <end position="77"/>
    </location>
</feature>
<keyword evidence="2" id="KW-0805">Transcription regulation</keyword>
<dbReference type="AlphaFoldDB" id="A0A0D2FAD8"/>
<dbReference type="PANTHER" id="PTHR47425">
    <property type="entry name" value="FARB-RELATED"/>
    <property type="match status" value="1"/>
</dbReference>
<keyword evidence="9" id="KW-1185">Reference proteome</keyword>
<dbReference type="Pfam" id="PF00172">
    <property type="entry name" value="Zn_clus"/>
    <property type="match status" value="1"/>
</dbReference>
<keyword evidence="5" id="KW-0539">Nucleus</keyword>
<protein>
    <recommendedName>
        <fullName evidence="7">Zn(2)-C6 fungal-type domain-containing protein</fullName>
    </recommendedName>
</protein>
<dbReference type="InterPro" id="IPR036864">
    <property type="entry name" value="Zn2-C6_fun-type_DNA-bd_sf"/>
</dbReference>
<dbReference type="SMART" id="SM00066">
    <property type="entry name" value="GAL4"/>
    <property type="match status" value="1"/>
</dbReference>
<dbReference type="InterPro" id="IPR052761">
    <property type="entry name" value="Fungal_Detox/Toxin_TFs"/>
</dbReference>
<evidence type="ECO:0000256" key="5">
    <source>
        <dbReference type="ARBA" id="ARBA00023242"/>
    </source>
</evidence>
<dbReference type="PROSITE" id="PS50048">
    <property type="entry name" value="ZN2_CY6_FUNGAL_2"/>
    <property type="match status" value="1"/>
</dbReference>
<accession>A0A0D2FAD8</accession>
<dbReference type="GeneID" id="25302343"/>
<dbReference type="Pfam" id="PF04082">
    <property type="entry name" value="Fungal_trans"/>
    <property type="match status" value="1"/>
</dbReference>
<evidence type="ECO:0000256" key="1">
    <source>
        <dbReference type="ARBA" id="ARBA00022723"/>
    </source>
</evidence>
<name>A0A0D2FAD8_9EURO</name>
<feature type="region of interest" description="Disordered" evidence="6">
    <location>
        <begin position="86"/>
        <end position="118"/>
    </location>
</feature>
<proteinExistence type="predicted"/>
<feature type="compositionally biased region" description="Low complexity" evidence="6">
    <location>
        <begin position="157"/>
        <end position="168"/>
    </location>
</feature>